<dbReference type="InterPro" id="IPR015793">
    <property type="entry name" value="Pyrv_Knase_brl"/>
</dbReference>
<evidence type="ECO:0000256" key="12">
    <source>
        <dbReference type="NCBIfam" id="TIGR01064"/>
    </source>
</evidence>
<dbReference type="InterPro" id="IPR040442">
    <property type="entry name" value="Pyrv_kinase-like_dom_sf"/>
</dbReference>
<evidence type="ECO:0000256" key="10">
    <source>
        <dbReference type="ARBA" id="ARBA00023152"/>
    </source>
</evidence>
<name>A0A4R3VD40_9BURK</name>
<gene>
    <name evidence="16" type="ORF">EV686_101701</name>
</gene>
<dbReference type="NCBIfam" id="NF004491">
    <property type="entry name" value="PRK05826.1"/>
    <property type="match status" value="1"/>
</dbReference>
<dbReference type="Pfam" id="PF02887">
    <property type="entry name" value="PK_C"/>
    <property type="match status" value="1"/>
</dbReference>
<dbReference type="InterPro" id="IPR001697">
    <property type="entry name" value="Pyr_Knase"/>
</dbReference>
<accession>A0A4R3VD40</accession>
<evidence type="ECO:0000256" key="8">
    <source>
        <dbReference type="ARBA" id="ARBA00022840"/>
    </source>
</evidence>
<sequence length="470" mass="50884">MKRSRKTKIVATIGPASGSPEQLETLFLAGVDVFRLNCSHGDHAVYREQYGHIRALEQRHGRPTTILLDLQGPKLRVGRFADGKVQLEAGQSFTLDRQDIPGTRDRVLLPHPEFFSGALKPGDDLLLDDGRIRLRVESSSETAIATRVIHGGQLSDRKGVNVPTAVLPLSPMTEKDHVDLEFGLSLGVDWVALSFVQRPEDLHALRKLIGDKAWLMAKIEKPAALNSLSQIVAAADGIMVARGDLGVELPAEKVPAAQRRIVREARQQGKPVIVATQMLESMVNAPVPTRAEASDVATAVVEGADAVMLSAETATGSYPREAVTIMDRIIKETESDHDTFEHTQLFCERAISVPDAICLALRQTSQALNIPCAVTYTTSGATCLRAARERMPSSLLALTPSHTTARRLGLVWGVHAVHSPDVTDIEEMVDTAVRSAVKEDLAQPGDLLSVVAGMPFGTPGMTNLLRLTKV</sequence>
<keyword evidence="4 13" id="KW-0808">Transferase</keyword>
<dbReference type="InterPro" id="IPR015806">
    <property type="entry name" value="Pyrv_Knase_insert_dom_sf"/>
</dbReference>
<dbReference type="OrthoDB" id="9812123at2"/>
<dbReference type="InterPro" id="IPR036918">
    <property type="entry name" value="Pyrv_Knase_C_sf"/>
</dbReference>
<organism evidence="16 17">
    <name type="scientific">Paracandidimonas soli</name>
    <dbReference type="NCBI Taxonomy" id="1917182"/>
    <lineage>
        <taxon>Bacteria</taxon>
        <taxon>Pseudomonadati</taxon>
        <taxon>Pseudomonadota</taxon>
        <taxon>Betaproteobacteria</taxon>
        <taxon>Burkholderiales</taxon>
        <taxon>Alcaligenaceae</taxon>
        <taxon>Paracandidimonas</taxon>
    </lineage>
</organism>
<evidence type="ECO:0000313" key="16">
    <source>
        <dbReference type="EMBL" id="TCV03237.1"/>
    </source>
</evidence>
<dbReference type="SUPFAM" id="SSF50800">
    <property type="entry name" value="PK beta-barrel domain-like"/>
    <property type="match status" value="1"/>
</dbReference>
<dbReference type="InterPro" id="IPR011037">
    <property type="entry name" value="Pyrv_Knase-like_insert_dom_sf"/>
</dbReference>
<evidence type="ECO:0000256" key="2">
    <source>
        <dbReference type="ARBA" id="ARBA00008663"/>
    </source>
</evidence>
<dbReference type="RefSeq" id="WP_132473499.1">
    <property type="nucleotide sequence ID" value="NZ_JBHRVM010000001.1"/>
</dbReference>
<dbReference type="Pfam" id="PF00224">
    <property type="entry name" value="PK"/>
    <property type="match status" value="1"/>
</dbReference>
<feature type="domain" description="Pyruvate kinase barrel" evidence="14">
    <location>
        <begin position="5"/>
        <end position="323"/>
    </location>
</feature>
<keyword evidence="7 13" id="KW-0418">Kinase</keyword>
<comment type="catalytic activity">
    <reaction evidence="13">
        <text>pyruvate + ATP = phosphoenolpyruvate + ADP + H(+)</text>
        <dbReference type="Rhea" id="RHEA:18157"/>
        <dbReference type="ChEBI" id="CHEBI:15361"/>
        <dbReference type="ChEBI" id="CHEBI:15378"/>
        <dbReference type="ChEBI" id="CHEBI:30616"/>
        <dbReference type="ChEBI" id="CHEBI:58702"/>
        <dbReference type="ChEBI" id="CHEBI:456216"/>
        <dbReference type="EC" id="2.7.1.40"/>
    </reaction>
</comment>
<evidence type="ECO:0000256" key="7">
    <source>
        <dbReference type="ARBA" id="ARBA00022777"/>
    </source>
</evidence>
<dbReference type="NCBIfam" id="TIGR01064">
    <property type="entry name" value="pyruv_kin"/>
    <property type="match status" value="1"/>
</dbReference>
<dbReference type="SUPFAM" id="SSF51621">
    <property type="entry name" value="Phosphoenolpyruvate/pyruvate domain"/>
    <property type="match status" value="1"/>
</dbReference>
<evidence type="ECO:0000256" key="6">
    <source>
        <dbReference type="ARBA" id="ARBA00022741"/>
    </source>
</evidence>
<dbReference type="FunFam" id="2.40.33.10:FF:000001">
    <property type="entry name" value="Pyruvate kinase"/>
    <property type="match status" value="1"/>
</dbReference>
<proteinExistence type="inferred from homology"/>
<dbReference type="GO" id="GO:0004743">
    <property type="term" value="F:pyruvate kinase activity"/>
    <property type="evidence" value="ECO:0007669"/>
    <property type="project" value="UniProtKB-UniRule"/>
</dbReference>
<feature type="domain" description="Pyruvate kinase C-terminal" evidence="15">
    <location>
        <begin position="355"/>
        <end position="467"/>
    </location>
</feature>
<comment type="pathway">
    <text evidence="1 13">Carbohydrate degradation; glycolysis; pyruvate from D-glyceraldehyde 3-phosphate: step 5/5.</text>
</comment>
<dbReference type="GO" id="GO:0005524">
    <property type="term" value="F:ATP binding"/>
    <property type="evidence" value="ECO:0007669"/>
    <property type="project" value="UniProtKB-KW"/>
</dbReference>
<comment type="similarity">
    <text evidence="2 13">Belongs to the pyruvate kinase family.</text>
</comment>
<comment type="caution">
    <text evidence="16">The sequence shown here is derived from an EMBL/GenBank/DDBJ whole genome shotgun (WGS) entry which is preliminary data.</text>
</comment>
<keyword evidence="6" id="KW-0547">Nucleotide-binding</keyword>
<evidence type="ECO:0000256" key="9">
    <source>
        <dbReference type="ARBA" id="ARBA00022842"/>
    </source>
</evidence>
<dbReference type="GO" id="GO:0030955">
    <property type="term" value="F:potassium ion binding"/>
    <property type="evidence" value="ECO:0007669"/>
    <property type="project" value="UniProtKB-UniRule"/>
</dbReference>
<dbReference type="EMBL" id="SMBX01000001">
    <property type="protein sequence ID" value="TCV03237.1"/>
    <property type="molecule type" value="Genomic_DNA"/>
</dbReference>
<dbReference type="GO" id="GO:0000287">
    <property type="term" value="F:magnesium ion binding"/>
    <property type="evidence" value="ECO:0007669"/>
    <property type="project" value="UniProtKB-UniRule"/>
</dbReference>
<dbReference type="NCBIfam" id="NF004978">
    <property type="entry name" value="PRK06354.1"/>
    <property type="match status" value="1"/>
</dbReference>
<keyword evidence="10 13" id="KW-0324">Glycolysis</keyword>
<dbReference type="Proteomes" id="UP000294692">
    <property type="component" value="Unassembled WGS sequence"/>
</dbReference>
<evidence type="ECO:0000313" key="17">
    <source>
        <dbReference type="Proteomes" id="UP000294692"/>
    </source>
</evidence>
<dbReference type="AlphaFoldDB" id="A0A4R3VD40"/>
<dbReference type="PRINTS" id="PR01050">
    <property type="entry name" value="PYRUVTKNASE"/>
</dbReference>
<reference evidence="16 17" key="1">
    <citation type="submission" date="2019-03" db="EMBL/GenBank/DDBJ databases">
        <title>Genomic Encyclopedia of Type Strains, Phase IV (KMG-IV): sequencing the most valuable type-strain genomes for metagenomic binning, comparative biology and taxonomic classification.</title>
        <authorList>
            <person name="Goeker M."/>
        </authorList>
    </citation>
    <scope>NUCLEOTIDE SEQUENCE [LARGE SCALE GENOMIC DNA]</scope>
    <source>
        <strain evidence="16 17">DSM 100048</strain>
    </source>
</reference>
<keyword evidence="5" id="KW-0479">Metal-binding</keyword>
<dbReference type="EC" id="2.7.1.40" evidence="3 12"/>
<evidence type="ECO:0000256" key="11">
    <source>
        <dbReference type="ARBA" id="ARBA00023317"/>
    </source>
</evidence>
<evidence type="ECO:0000256" key="13">
    <source>
        <dbReference type="RuleBase" id="RU000504"/>
    </source>
</evidence>
<dbReference type="Gene3D" id="3.20.20.60">
    <property type="entry name" value="Phosphoenolpyruvate-binding domains"/>
    <property type="match status" value="1"/>
</dbReference>
<evidence type="ECO:0000256" key="4">
    <source>
        <dbReference type="ARBA" id="ARBA00022679"/>
    </source>
</evidence>
<evidence type="ECO:0000259" key="15">
    <source>
        <dbReference type="Pfam" id="PF02887"/>
    </source>
</evidence>
<dbReference type="SUPFAM" id="SSF52935">
    <property type="entry name" value="PK C-terminal domain-like"/>
    <property type="match status" value="1"/>
</dbReference>
<dbReference type="PANTHER" id="PTHR11817">
    <property type="entry name" value="PYRUVATE KINASE"/>
    <property type="match status" value="1"/>
</dbReference>
<keyword evidence="11 16" id="KW-0670">Pyruvate</keyword>
<keyword evidence="9 13" id="KW-0460">Magnesium</keyword>
<dbReference type="InterPro" id="IPR015795">
    <property type="entry name" value="Pyrv_Knase_C"/>
</dbReference>
<evidence type="ECO:0000256" key="1">
    <source>
        <dbReference type="ARBA" id="ARBA00004997"/>
    </source>
</evidence>
<evidence type="ECO:0000256" key="3">
    <source>
        <dbReference type="ARBA" id="ARBA00012142"/>
    </source>
</evidence>
<protein>
    <recommendedName>
        <fullName evidence="3 12">Pyruvate kinase</fullName>
        <ecNumber evidence="3 12">2.7.1.40</ecNumber>
    </recommendedName>
</protein>
<keyword evidence="8" id="KW-0067">ATP-binding</keyword>
<dbReference type="GO" id="GO:0016301">
    <property type="term" value="F:kinase activity"/>
    <property type="evidence" value="ECO:0007669"/>
    <property type="project" value="UniProtKB-KW"/>
</dbReference>
<dbReference type="InterPro" id="IPR015813">
    <property type="entry name" value="Pyrv/PenolPyrv_kinase-like_dom"/>
</dbReference>
<dbReference type="UniPathway" id="UPA00109">
    <property type="reaction ID" value="UER00188"/>
</dbReference>
<evidence type="ECO:0000259" key="14">
    <source>
        <dbReference type="Pfam" id="PF00224"/>
    </source>
</evidence>
<dbReference type="Gene3D" id="3.40.1380.20">
    <property type="entry name" value="Pyruvate kinase, C-terminal domain"/>
    <property type="match status" value="1"/>
</dbReference>
<dbReference type="NCBIfam" id="NF004886">
    <property type="entry name" value="PRK06247.1"/>
    <property type="match status" value="1"/>
</dbReference>
<evidence type="ECO:0000256" key="5">
    <source>
        <dbReference type="ARBA" id="ARBA00022723"/>
    </source>
</evidence>
<keyword evidence="17" id="KW-1185">Reference proteome</keyword>
<dbReference type="Gene3D" id="2.40.33.10">
    <property type="entry name" value="PK beta-barrel domain-like"/>
    <property type="match status" value="1"/>
</dbReference>